<dbReference type="Proteomes" id="UP000528595">
    <property type="component" value="Unassembled WGS sequence"/>
</dbReference>
<protein>
    <submittedName>
        <fullName evidence="1">Uncharacterized protein</fullName>
    </submittedName>
</protein>
<sequence length="259" mass="28836">MTGNPVKAEDLRNALRLRVPERSHALLFEVADRAGANTGQFADAVSVGLWPKHGLAIEGYEIQTSRSDWLQALHEAAEPKPVYKFCDRWWLVADRGVAELKEIPELWGFLEFDGTVLRKRKDAPLLAPEVFTREFIVSMLRRHAGLDEAMSKAQVEAITSKARAEIQAKSDAHLEAVIGSRVRNAEEGLRKLALIKEKTGIDLLSFAPAEEWINAIAFLTENEGWSRRLSARGLADIRDKASDLVLEIDAFTAKKAPGK</sequence>
<dbReference type="EMBL" id="JACIIQ010000025">
    <property type="protein sequence ID" value="MBB5672487.1"/>
    <property type="molecule type" value="Genomic_DNA"/>
</dbReference>
<name>A0AB73H2B9_9XANT</name>
<reference evidence="1" key="1">
    <citation type="submission" date="2020-08" db="EMBL/GenBank/DDBJ databases">
        <title>Studying the diversity of plant-associated saprophytic bacteria and their role in host health and plant-pathogen interactions.</title>
        <authorList>
            <person name="Potnis N."/>
        </authorList>
    </citation>
    <scope>NUCLEOTIDE SEQUENCE</scope>
    <source>
        <strain evidence="1">F21</strain>
    </source>
</reference>
<dbReference type="RefSeq" id="WP_184578809.1">
    <property type="nucleotide sequence ID" value="NZ_JACIIQ010000025.1"/>
</dbReference>
<gene>
    <name evidence="1" type="ORF">FHR65_004088</name>
</gene>
<evidence type="ECO:0000313" key="1">
    <source>
        <dbReference type="EMBL" id="MBB5672487.1"/>
    </source>
</evidence>
<comment type="caution">
    <text evidence="1">The sequence shown here is derived from an EMBL/GenBank/DDBJ whole genome shotgun (WGS) entry which is preliminary data.</text>
</comment>
<organism evidence="1">
    <name type="scientific">Xanthomonas arboricola</name>
    <dbReference type="NCBI Taxonomy" id="56448"/>
    <lineage>
        <taxon>Bacteria</taxon>
        <taxon>Pseudomonadati</taxon>
        <taxon>Pseudomonadota</taxon>
        <taxon>Gammaproteobacteria</taxon>
        <taxon>Lysobacterales</taxon>
        <taxon>Lysobacteraceae</taxon>
        <taxon>Xanthomonas</taxon>
    </lineage>
</organism>
<accession>A0AB73H2B9</accession>
<proteinExistence type="predicted"/>
<dbReference type="AlphaFoldDB" id="A0AB73H2B9"/>